<name>A0A7J8VYU6_9ROSI</name>
<sequence>MVFMLQIFWKPFLAIIDSCLMSMLKKSKFTYSSVVGSSNVPDNNPVGSSLHQYNVNNVDFGGDYDESDYYKRYLNESSSKSEKS</sequence>
<dbReference type="EMBL" id="JABFAB010000013">
    <property type="protein sequence ID" value="MBA0667928.1"/>
    <property type="molecule type" value="Genomic_DNA"/>
</dbReference>
<dbReference type="Proteomes" id="UP000593573">
    <property type="component" value="Unassembled WGS sequence"/>
</dbReference>
<accession>A0A7J8VYU6</accession>
<proteinExistence type="predicted"/>
<dbReference type="OrthoDB" id="997235at2759"/>
<protein>
    <submittedName>
        <fullName evidence="1">Uncharacterized protein</fullName>
    </submittedName>
</protein>
<gene>
    <name evidence="1" type="ORF">Goklo_000934</name>
</gene>
<dbReference type="AlphaFoldDB" id="A0A7J8VYU6"/>
<keyword evidence="2" id="KW-1185">Reference proteome</keyword>
<reference evidence="1 2" key="1">
    <citation type="journal article" date="2019" name="Genome Biol. Evol.">
        <title>Insights into the evolution of the New World diploid cottons (Gossypium, subgenus Houzingenia) based on genome sequencing.</title>
        <authorList>
            <person name="Grover C.E."/>
            <person name="Arick M.A. 2nd"/>
            <person name="Thrash A."/>
            <person name="Conover J.L."/>
            <person name="Sanders W.S."/>
            <person name="Peterson D.G."/>
            <person name="Frelichowski J.E."/>
            <person name="Scheffler J.A."/>
            <person name="Scheffler B.E."/>
            <person name="Wendel J.F."/>
        </authorList>
    </citation>
    <scope>NUCLEOTIDE SEQUENCE [LARGE SCALE GENOMIC DNA]</scope>
    <source>
        <strain evidence="1">57</strain>
        <tissue evidence="1">Leaf</tissue>
    </source>
</reference>
<evidence type="ECO:0000313" key="1">
    <source>
        <dbReference type="EMBL" id="MBA0667928.1"/>
    </source>
</evidence>
<evidence type="ECO:0000313" key="2">
    <source>
        <dbReference type="Proteomes" id="UP000593573"/>
    </source>
</evidence>
<organism evidence="1 2">
    <name type="scientific">Gossypium klotzschianum</name>
    <dbReference type="NCBI Taxonomy" id="34286"/>
    <lineage>
        <taxon>Eukaryota</taxon>
        <taxon>Viridiplantae</taxon>
        <taxon>Streptophyta</taxon>
        <taxon>Embryophyta</taxon>
        <taxon>Tracheophyta</taxon>
        <taxon>Spermatophyta</taxon>
        <taxon>Magnoliopsida</taxon>
        <taxon>eudicotyledons</taxon>
        <taxon>Gunneridae</taxon>
        <taxon>Pentapetalae</taxon>
        <taxon>rosids</taxon>
        <taxon>malvids</taxon>
        <taxon>Malvales</taxon>
        <taxon>Malvaceae</taxon>
        <taxon>Malvoideae</taxon>
        <taxon>Gossypium</taxon>
    </lineage>
</organism>
<comment type="caution">
    <text evidence="1">The sequence shown here is derived from an EMBL/GenBank/DDBJ whole genome shotgun (WGS) entry which is preliminary data.</text>
</comment>